<comment type="caution">
    <text evidence="1">The sequence shown here is derived from an EMBL/GenBank/DDBJ whole genome shotgun (WGS) entry which is preliminary data.</text>
</comment>
<evidence type="ECO:0000313" key="1">
    <source>
        <dbReference type="EMBL" id="KAH3704793.1"/>
    </source>
</evidence>
<gene>
    <name evidence="1" type="ORF">DPMN_079854</name>
</gene>
<accession>A0A9D4BRB1</accession>
<evidence type="ECO:0000313" key="2">
    <source>
        <dbReference type="Proteomes" id="UP000828390"/>
    </source>
</evidence>
<name>A0A9D4BRB1_DREPO</name>
<proteinExistence type="predicted"/>
<reference evidence="1" key="2">
    <citation type="submission" date="2020-11" db="EMBL/GenBank/DDBJ databases">
        <authorList>
            <person name="McCartney M.A."/>
            <person name="Auch B."/>
            <person name="Kono T."/>
            <person name="Mallez S."/>
            <person name="Becker A."/>
            <person name="Gohl D.M."/>
            <person name="Silverstein K.A.T."/>
            <person name="Koren S."/>
            <person name="Bechman K.B."/>
            <person name="Herman A."/>
            <person name="Abrahante J.E."/>
            <person name="Garbe J."/>
        </authorList>
    </citation>
    <scope>NUCLEOTIDE SEQUENCE</scope>
    <source>
        <strain evidence="1">Duluth1</strain>
        <tissue evidence="1">Whole animal</tissue>
    </source>
</reference>
<keyword evidence="2" id="KW-1185">Reference proteome</keyword>
<protein>
    <submittedName>
        <fullName evidence="1">Uncharacterized protein</fullName>
    </submittedName>
</protein>
<dbReference type="EMBL" id="JAIWYP010000015">
    <property type="protein sequence ID" value="KAH3704793.1"/>
    <property type="molecule type" value="Genomic_DNA"/>
</dbReference>
<dbReference type="AlphaFoldDB" id="A0A9D4BRB1"/>
<sequence>MLANLGVSAREKLIRGERLIERTVTNGDSNKYTLRKMKKYLRSQPTYEITDAGRASVKYKLVKRKRQRLSCEIRRGNKAL</sequence>
<organism evidence="1 2">
    <name type="scientific">Dreissena polymorpha</name>
    <name type="common">Zebra mussel</name>
    <name type="synonym">Mytilus polymorpha</name>
    <dbReference type="NCBI Taxonomy" id="45954"/>
    <lineage>
        <taxon>Eukaryota</taxon>
        <taxon>Metazoa</taxon>
        <taxon>Spiralia</taxon>
        <taxon>Lophotrochozoa</taxon>
        <taxon>Mollusca</taxon>
        <taxon>Bivalvia</taxon>
        <taxon>Autobranchia</taxon>
        <taxon>Heteroconchia</taxon>
        <taxon>Euheterodonta</taxon>
        <taxon>Imparidentia</taxon>
        <taxon>Neoheterodontei</taxon>
        <taxon>Myida</taxon>
        <taxon>Dreissenoidea</taxon>
        <taxon>Dreissenidae</taxon>
        <taxon>Dreissena</taxon>
    </lineage>
</organism>
<reference evidence="1" key="1">
    <citation type="journal article" date="2019" name="bioRxiv">
        <title>The Genome of the Zebra Mussel, Dreissena polymorpha: A Resource for Invasive Species Research.</title>
        <authorList>
            <person name="McCartney M.A."/>
            <person name="Auch B."/>
            <person name="Kono T."/>
            <person name="Mallez S."/>
            <person name="Zhang Y."/>
            <person name="Obille A."/>
            <person name="Becker A."/>
            <person name="Abrahante J.E."/>
            <person name="Garbe J."/>
            <person name="Badalamenti J.P."/>
            <person name="Herman A."/>
            <person name="Mangelson H."/>
            <person name="Liachko I."/>
            <person name="Sullivan S."/>
            <person name="Sone E.D."/>
            <person name="Koren S."/>
            <person name="Silverstein K.A.T."/>
            <person name="Beckman K.B."/>
            <person name="Gohl D.M."/>
        </authorList>
    </citation>
    <scope>NUCLEOTIDE SEQUENCE</scope>
    <source>
        <strain evidence="1">Duluth1</strain>
        <tissue evidence="1">Whole animal</tissue>
    </source>
</reference>
<dbReference type="Proteomes" id="UP000828390">
    <property type="component" value="Unassembled WGS sequence"/>
</dbReference>